<dbReference type="Proteomes" id="UP000318521">
    <property type="component" value="Unassembled WGS sequence"/>
</dbReference>
<dbReference type="GO" id="GO:0005829">
    <property type="term" value="C:cytosol"/>
    <property type="evidence" value="ECO:0007669"/>
    <property type="project" value="TreeGrafter"/>
</dbReference>
<organism evidence="1 2">
    <name type="scientific">Alkalicoccobacillus porphyridii</name>
    <dbReference type="NCBI Taxonomy" id="2597270"/>
    <lineage>
        <taxon>Bacteria</taxon>
        <taxon>Bacillati</taxon>
        <taxon>Bacillota</taxon>
        <taxon>Bacilli</taxon>
        <taxon>Bacillales</taxon>
        <taxon>Bacillaceae</taxon>
        <taxon>Alkalicoccobacillus</taxon>
    </lineage>
</organism>
<dbReference type="Pfam" id="PF08282">
    <property type="entry name" value="Hydrolase_3"/>
    <property type="match status" value="1"/>
</dbReference>
<dbReference type="PANTHER" id="PTHR10000">
    <property type="entry name" value="PHOSPHOSERINE PHOSPHATASE"/>
    <property type="match status" value="1"/>
</dbReference>
<protein>
    <submittedName>
        <fullName evidence="1">HAD family phosphatase</fullName>
    </submittedName>
</protein>
<sequence>MTTKHLIALDLDGTLLTDNKQISNRSKRAIAEAKAEGHFVAISTGRPVRASIQYYRELALNTPMVNFNGAFVHHPDEPAFGAFHTPLDLKTAKTVIETCEAFNVSNIMVEVIDDFYLRYQDELFVEAFTAGRDPLEYGDLLRLIKDNPTSVLIHPQENQSEALRDLLDQSHAEVIEQRVWGAPWSIIEVIRAGVNKAVGLKRIADYYGVPRERIIAFGDEDNDLEMIEYAGKGIAMGNAIPELKTTANFVTGTNEEDGIADYLEEVLNLTIK</sequence>
<dbReference type="CDD" id="cd07516">
    <property type="entry name" value="HAD_Pase"/>
    <property type="match status" value="1"/>
</dbReference>
<proteinExistence type="predicted"/>
<dbReference type="InterPro" id="IPR006379">
    <property type="entry name" value="HAD-SF_hydro_IIB"/>
</dbReference>
<dbReference type="SUPFAM" id="SSF56784">
    <property type="entry name" value="HAD-like"/>
    <property type="match status" value="1"/>
</dbReference>
<dbReference type="InterPro" id="IPR023214">
    <property type="entry name" value="HAD_sf"/>
</dbReference>
<dbReference type="NCBIfam" id="TIGR01484">
    <property type="entry name" value="HAD-SF-IIB"/>
    <property type="match status" value="1"/>
</dbReference>
<comment type="caution">
    <text evidence="1">The sequence shown here is derived from an EMBL/GenBank/DDBJ whole genome shotgun (WGS) entry which is preliminary data.</text>
</comment>
<name>A0A553ZXW1_9BACI</name>
<dbReference type="SFLD" id="SFLDS00003">
    <property type="entry name" value="Haloacid_Dehalogenase"/>
    <property type="match status" value="1"/>
</dbReference>
<dbReference type="Gene3D" id="3.30.1240.10">
    <property type="match status" value="1"/>
</dbReference>
<dbReference type="GO" id="GO:0000287">
    <property type="term" value="F:magnesium ion binding"/>
    <property type="evidence" value="ECO:0007669"/>
    <property type="project" value="TreeGrafter"/>
</dbReference>
<dbReference type="SFLD" id="SFLDG01140">
    <property type="entry name" value="C2.B:_Phosphomannomutase_and_P"/>
    <property type="match status" value="1"/>
</dbReference>
<dbReference type="OrthoDB" id="9781413at2"/>
<dbReference type="InterPro" id="IPR036412">
    <property type="entry name" value="HAD-like_sf"/>
</dbReference>
<dbReference type="PANTHER" id="PTHR10000:SF23">
    <property type="entry name" value="5-AMINO-6-(5-PHOSPHO-D-RIBITYLAMINO)URACIL PHOSPHATASE YITU"/>
    <property type="match status" value="1"/>
</dbReference>
<dbReference type="NCBIfam" id="TIGR00099">
    <property type="entry name" value="Cof-subfamily"/>
    <property type="match status" value="1"/>
</dbReference>
<gene>
    <name evidence="1" type="ORF">FN960_12365</name>
</gene>
<dbReference type="EMBL" id="VLXZ01000007">
    <property type="protein sequence ID" value="TSB46282.1"/>
    <property type="molecule type" value="Genomic_DNA"/>
</dbReference>
<keyword evidence="2" id="KW-1185">Reference proteome</keyword>
<dbReference type="RefSeq" id="WP_143849176.1">
    <property type="nucleotide sequence ID" value="NZ_VLXZ01000007.1"/>
</dbReference>
<dbReference type="AlphaFoldDB" id="A0A553ZXW1"/>
<evidence type="ECO:0000313" key="1">
    <source>
        <dbReference type="EMBL" id="TSB46282.1"/>
    </source>
</evidence>
<dbReference type="Gene3D" id="3.40.50.1000">
    <property type="entry name" value="HAD superfamily/HAD-like"/>
    <property type="match status" value="1"/>
</dbReference>
<accession>A0A553ZXW1</accession>
<reference evidence="1 2" key="1">
    <citation type="submission" date="2019-07" db="EMBL/GenBank/DDBJ databases">
        <authorList>
            <person name="Park Y.J."/>
            <person name="Jeong S.E."/>
            <person name="Jung H.S."/>
        </authorList>
    </citation>
    <scope>NUCLEOTIDE SEQUENCE [LARGE SCALE GENOMIC DNA]</scope>
    <source>
        <strain evidence="2">P16(2019)</strain>
    </source>
</reference>
<dbReference type="PROSITE" id="PS01228">
    <property type="entry name" value="COF_1"/>
    <property type="match status" value="1"/>
</dbReference>
<dbReference type="GO" id="GO:0016791">
    <property type="term" value="F:phosphatase activity"/>
    <property type="evidence" value="ECO:0007669"/>
    <property type="project" value="TreeGrafter"/>
</dbReference>
<evidence type="ECO:0000313" key="2">
    <source>
        <dbReference type="Proteomes" id="UP000318521"/>
    </source>
</evidence>
<dbReference type="InterPro" id="IPR000150">
    <property type="entry name" value="Cof"/>
</dbReference>